<evidence type="ECO:0000313" key="1">
    <source>
        <dbReference type="EMBL" id="CBX29755.1"/>
    </source>
</evidence>
<protein>
    <recommendedName>
        <fullName evidence="2">CRISPR-associated protein, Csy1 family</fullName>
    </recommendedName>
</protein>
<dbReference type="NCBIfam" id="TIGR02564">
    <property type="entry name" value="cas_Csy1"/>
    <property type="match status" value="1"/>
</dbReference>
<gene>
    <name evidence="1" type="ORF">N47_F14500</name>
</gene>
<organism evidence="1">
    <name type="scientific">uncultured Desulfobacterium sp</name>
    <dbReference type="NCBI Taxonomy" id="201089"/>
    <lineage>
        <taxon>Bacteria</taxon>
        <taxon>Pseudomonadati</taxon>
        <taxon>Thermodesulfobacteriota</taxon>
        <taxon>Desulfobacteria</taxon>
        <taxon>Desulfobacterales</taxon>
        <taxon>Desulfobacteriaceae</taxon>
        <taxon>Desulfobacterium</taxon>
        <taxon>environmental samples</taxon>
    </lineage>
</organism>
<reference evidence="1" key="1">
    <citation type="journal article" date="2011" name="Environ. Microbiol.">
        <title>Genomic insights into the metabolic potential of the polycyclic aromatic hydrocarbon degrading sulfate-reducing Deltaproteobacterium N47.</title>
        <authorList>
            <person name="Bergmann F."/>
            <person name="Selesi D."/>
            <person name="Weinmaier T."/>
            <person name="Tischler P."/>
            <person name="Rattei T."/>
            <person name="Meckenstock R.U."/>
        </authorList>
    </citation>
    <scope>NUCLEOTIDE SEQUENCE</scope>
</reference>
<evidence type="ECO:0008006" key="2">
    <source>
        <dbReference type="Google" id="ProtNLM"/>
    </source>
</evidence>
<sequence>MADPAIDAFFQEKKEAWLKKNLKASMEESEVRENQMECDQLFSREVWLPKAAKKAGSRAFSTHPSKYSHPSTGIGKKNLNNHTYVSPVICTAEKAADGFLRSGNVKAELDSLGDAAALDVDNFLKLQMTDGNTLLKHIEIETDLAKKILNIQSESYDSLRKGFLEIARPASEIATSSKIKQVYFPVLDEYHLLSLLSNSGIIFELRKRIDSLRFSDEVKEIREKKRNSTYCEQGFAELYSITTIGYGGAQPQNISVLNNQYRGKAYLLISLPPTIQKRDIRFPKQNFFIESFRYFEYREVFDALHKLFKTDYNNIRIREVRDYRLQDLMDRIIDKMWAVRAVSKEQYWSENSQLKPHQKIWLCDEFQQTREEENEWLDKLCMEISVWTVRTYEKLLGKQAYKLGESERTHIHEIVTQNKEALR</sequence>
<proteinExistence type="predicted"/>
<dbReference type="EMBL" id="FR695873">
    <property type="protein sequence ID" value="CBX29755.1"/>
    <property type="molecule type" value="Genomic_DNA"/>
</dbReference>
<dbReference type="Pfam" id="PF09611">
    <property type="entry name" value="Cas_Csy1"/>
    <property type="match status" value="1"/>
</dbReference>
<accession>E1YGR1</accession>
<dbReference type="InterPro" id="IPR013397">
    <property type="entry name" value="CRISPR-assoc_prot_Csy1"/>
</dbReference>
<name>E1YGR1_9BACT</name>
<dbReference type="AlphaFoldDB" id="E1YGR1"/>